<dbReference type="AlphaFoldDB" id="A0A397QY92"/>
<dbReference type="EMBL" id="QXEV01000030">
    <property type="protein sequence ID" value="RIA64905.1"/>
    <property type="molecule type" value="Genomic_DNA"/>
</dbReference>
<dbReference type="CDD" id="cd00093">
    <property type="entry name" value="HTH_XRE"/>
    <property type="match status" value="1"/>
</dbReference>
<gene>
    <name evidence="2" type="ORF">EI71_01783</name>
</gene>
<dbReference type="OrthoDB" id="129830at2"/>
<dbReference type="Gene3D" id="1.10.260.40">
    <property type="entry name" value="lambda repressor-like DNA-binding domains"/>
    <property type="match status" value="1"/>
</dbReference>
<evidence type="ECO:0000313" key="3">
    <source>
        <dbReference type="Proteomes" id="UP000266506"/>
    </source>
</evidence>
<dbReference type="GO" id="GO:0003677">
    <property type="term" value="F:DNA binding"/>
    <property type="evidence" value="ECO:0007669"/>
    <property type="project" value="InterPro"/>
</dbReference>
<dbReference type="SUPFAM" id="SSF47413">
    <property type="entry name" value="lambda repressor-like DNA-binding domains"/>
    <property type="match status" value="1"/>
</dbReference>
<dbReference type="InterPro" id="IPR010982">
    <property type="entry name" value="Lambda_DNA-bd_dom_sf"/>
</dbReference>
<accession>A0A397QY92</accession>
<comment type="caution">
    <text evidence="2">The sequence shown here is derived from an EMBL/GenBank/DDBJ whole genome shotgun (WGS) entry which is preliminary data.</text>
</comment>
<organism evidence="2 3">
    <name type="scientific">Anaeroplasma bactoclasticum</name>
    <dbReference type="NCBI Taxonomy" id="2088"/>
    <lineage>
        <taxon>Bacteria</taxon>
        <taxon>Bacillati</taxon>
        <taxon>Mycoplasmatota</taxon>
        <taxon>Mollicutes</taxon>
        <taxon>Anaeroplasmatales</taxon>
        <taxon>Anaeroplasmataceae</taxon>
        <taxon>Anaeroplasma</taxon>
    </lineage>
</organism>
<keyword evidence="3" id="KW-1185">Reference proteome</keyword>
<dbReference type="PROSITE" id="PS50943">
    <property type="entry name" value="HTH_CROC1"/>
    <property type="match status" value="1"/>
</dbReference>
<feature type="domain" description="HTH cro/C1-type" evidence="1">
    <location>
        <begin position="17"/>
        <end position="68"/>
    </location>
</feature>
<dbReference type="Proteomes" id="UP000266506">
    <property type="component" value="Unassembled WGS sequence"/>
</dbReference>
<proteinExistence type="predicted"/>
<dbReference type="Pfam" id="PF01381">
    <property type="entry name" value="HTH_3"/>
    <property type="match status" value="1"/>
</dbReference>
<dbReference type="InParanoid" id="A0A397QY92"/>
<protein>
    <submittedName>
        <fullName evidence="2">Helix-turn-helix protein</fullName>
    </submittedName>
</protein>
<sequence>MIYETTDEIIMDVAKRFKRLRKTKRISQQMALMSNVSYGTIKRFESSGEISLHSLTKLCVALDCTNEIKALFKNISFNNIDEVIRYGKEKWGRTLDDLFK</sequence>
<dbReference type="InterPro" id="IPR001387">
    <property type="entry name" value="Cro/C1-type_HTH"/>
</dbReference>
<evidence type="ECO:0000259" key="1">
    <source>
        <dbReference type="PROSITE" id="PS50943"/>
    </source>
</evidence>
<reference evidence="2 3" key="1">
    <citation type="submission" date="2018-08" db="EMBL/GenBank/DDBJ databases">
        <title>Genomic Encyclopedia of Archaeal and Bacterial Type Strains, Phase II (KMG-II): from individual species to whole genera.</title>
        <authorList>
            <person name="Goeker M."/>
        </authorList>
    </citation>
    <scope>NUCLEOTIDE SEQUENCE [LARGE SCALE GENOMIC DNA]</scope>
    <source>
        <strain evidence="2 3">ATCC 27112</strain>
    </source>
</reference>
<evidence type="ECO:0000313" key="2">
    <source>
        <dbReference type="EMBL" id="RIA64905.1"/>
    </source>
</evidence>
<name>A0A397QY92_9MOLU</name>